<keyword evidence="1" id="KW-0677">Repeat</keyword>
<dbReference type="PANTHER" id="PTHR12537:SF12">
    <property type="entry name" value="MATERNAL PROTEIN PUMILIO"/>
    <property type="match status" value="1"/>
</dbReference>
<evidence type="ECO:0000256" key="3">
    <source>
        <dbReference type="SAM" id="MobiDB-lite"/>
    </source>
</evidence>
<evidence type="ECO:0000256" key="1">
    <source>
        <dbReference type="ARBA" id="ARBA00022737"/>
    </source>
</evidence>
<reference evidence="5" key="1">
    <citation type="submission" date="2022-10" db="EMBL/GenBank/DDBJ databases">
        <authorList>
            <person name="Chen Y."/>
            <person name="Dougan E. K."/>
            <person name="Chan C."/>
            <person name="Rhodes N."/>
            <person name="Thang M."/>
        </authorList>
    </citation>
    <scope>NUCLEOTIDE SEQUENCE</scope>
</reference>
<dbReference type="InterPro" id="IPR011989">
    <property type="entry name" value="ARM-like"/>
</dbReference>
<feature type="compositionally biased region" description="Polar residues" evidence="3">
    <location>
        <begin position="24"/>
        <end position="43"/>
    </location>
</feature>
<keyword evidence="8" id="KW-1185">Reference proteome</keyword>
<feature type="signal peptide" evidence="4">
    <location>
        <begin position="1"/>
        <end position="21"/>
    </location>
</feature>
<dbReference type="PANTHER" id="PTHR12537">
    <property type="entry name" value="RNA BINDING PROTEIN PUMILIO-RELATED"/>
    <property type="match status" value="1"/>
</dbReference>
<dbReference type="EMBL" id="CAMXCT020000390">
    <property type="protein sequence ID" value="CAL1131494.1"/>
    <property type="molecule type" value="Genomic_DNA"/>
</dbReference>
<proteinExistence type="predicted"/>
<dbReference type="EMBL" id="CAMXCT010000390">
    <property type="protein sequence ID" value="CAI3978119.1"/>
    <property type="molecule type" value="Genomic_DNA"/>
</dbReference>
<dbReference type="SUPFAM" id="SSF48371">
    <property type="entry name" value="ARM repeat"/>
    <property type="match status" value="1"/>
</dbReference>
<dbReference type="AlphaFoldDB" id="A0A9P1BRH2"/>
<dbReference type="GO" id="GO:0005737">
    <property type="term" value="C:cytoplasm"/>
    <property type="evidence" value="ECO:0007669"/>
    <property type="project" value="TreeGrafter"/>
</dbReference>
<protein>
    <submittedName>
        <fullName evidence="7">Pumilio homolog 3 (APUM-3) (AtPUM3)</fullName>
    </submittedName>
</protein>
<feature type="chain" id="PRO_5043269707" evidence="4">
    <location>
        <begin position="22"/>
        <end position="389"/>
    </location>
</feature>
<dbReference type="GO" id="GO:0003729">
    <property type="term" value="F:mRNA binding"/>
    <property type="evidence" value="ECO:0007669"/>
    <property type="project" value="TreeGrafter"/>
</dbReference>
<feature type="compositionally biased region" description="Low complexity" evidence="3">
    <location>
        <begin position="207"/>
        <end position="224"/>
    </location>
</feature>
<dbReference type="EMBL" id="CAMXCT030000390">
    <property type="protein sequence ID" value="CAL4765431.1"/>
    <property type="molecule type" value="Genomic_DNA"/>
</dbReference>
<dbReference type="Pfam" id="PF00806">
    <property type="entry name" value="PUF"/>
    <property type="match status" value="2"/>
</dbReference>
<evidence type="ECO:0000313" key="5">
    <source>
        <dbReference type="EMBL" id="CAI3978119.1"/>
    </source>
</evidence>
<dbReference type="PROSITE" id="PS50302">
    <property type="entry name" value="PUM"/>
    <property type="match status" value="1"/>
</dbReference>
<dbReference type="InterPro" id="IPR016024">
    <property type="entry name" value="ARM-type_fold"/>
</dbReference>
<dbReference type="OrthoDB" id="668540at2759"/>
<feature type="compositionally biased region" description="Low complexity" evidence="3">
    <location>
        <begin position="235"/>
        <end position="247"/>
    </location>
</feature>
<reference evidence="6" key="2">
    <citation type="submission" date="2024-04" db="EMBL/GenBank/DDBJ databases">
        <authorList>
            <person name="Chen Y."/>
            <person name="Shah S."/>
            <person name="Dougan E. K."/>
            <person name="Thang M."/>
            <person name="Chan C."/>
        </authorList>
    </citation>
    <scope>NUCLEOTIDE SEQUENCE [LARGE SCALE GENOMIC DNA]</scope>
</reference>
<evidence type="ECO:0000313" key="8">
    <source>
        <dbReference type="Proteomes" id="UP001152797"/>
    </source>
</evidence>
<feature type="region of interest" description="Disordered" evidence="3">
    <location>
        <begin position="206"/>
        <end position="247"/>
    </location>
</feature>
<dbReference type="GO" id="GO:0010608">
    <property type="term" value="P:post-transcriptional regulation of gene expression"/>
    <property type="evidence" value="ECO:0007669"/>
    <property type="project" value="TreeGrafter"/>
</dbReference>
<evidence type="ECO:0000313" key="7">
    <source>
        <dbReference type="EMBL" id="CAL4765431.1"/>
    </source>
</evidence>
<dbReference type="Proteomes" id="UP001152797">
    <property type="component" value="Unassembled WGS sequence"/>
</dbReference>
<dbReference type="SMART" id="SM00025">
    <property type="entry name" value="Pumilio"/>
    <property type="match status" value="2"/>
</dbReference>
<gene>
    <name evidence="5" type="ORF">C1SCF055_LOCUS6194</name>
</gene>
<keyword evidence="4" id="KW-0732">Signal</keyword>
<feature type="repeat" description="Pumilio" evidence="2">
    <location>
        <begin position="278"/>
        <end position="313"/>
    </location>
</feature>
<dbReference type="Gene3D" id="1.25.10.10">
    <property type="entry name" value="Leucine-rich Repeat Variant"/>
    <property type="match status" value="1"/>
</dbReference>
<feature type="region of interest" description="Disordered" evidence="3">
    <location>
        <begin position="22"/>
        <end position="44"/>
    </location>
</feature>
<organism evidence="5">
    <name type="scientific">Cladocopium goreaui</name>
    <dbReference type="NCBI Taxonomy" id="2562237"/>
    <lineage>
        <taxon>Eukaryota</taxon>
        <taxon>Sar</taxon>
        <taxon>Alveolata</taxon>
        <taxon>Dinophyceae</taxon>
        <taxon>Suessiales</taxon>
        <taxon>Symbiodiniaceae</taxon>
        <taxon>Cladocopium</taxon>
    </lineage>
</organism>
<evidence type="ECO:0000256" key="4">
    <source>
        <dbReference type="SAM" id="SignalP"/>
    </source>
</evidence>
<evidence type="ECO:0000313" key="6">
    <source>
        <dbReference type="EMBL" id="CAL1131494.1"/>
    </source>
</evidence>
<name>A0A9P1BRH2_9DINO</name>
<accession>A0A9P1BRH2</accession>
<dbReference type="InterPro" id="IPR001313">
    <property type="entry name" value="Pumilio_RNA-bd_rpt"/>
</dbReference>
<comment type="caution">
    <text evidence="5">The sequence shown here is derived from an EMBL/GenBank/DDBJ whole genome shotgun (WGS) entry which is preliminary data.</text>
</comment>
<sequence length="389" mass="42196">MALKRHLQSILAVLSFAVGRAGPASTSRTTQTPHVRPRQSSNSVAAVPAPLPLGAAVGGGHGVYVPVQLVGGLQHAHSSAGSLWAWVVAAGGAIHGVRQSHEARHTRRNRNHLVPQAHMHAEDGWQTASEDEGTWTRQTSEAPMHHMPQMPEGATFLGQPMGMNYAQQAQPFNGVNGVNGALDFSPVWPNQMMPLVMVAMPQDSEPQAQVQAASDASSSSVAQAPFAPGQLERVTTSTASESSWASAASSRWTSRDCDWTNKQLMKPDCPQRRELLRQVIQDSWNLANSKNGTRLVQTALDVADYQEKQLLASSFQGRVWVALKSPHANHVLQKIVALMPPEKMQFVIDELTGRVAEAARRPVCPENSDLESYRIVIGELSESYRIVIG</sequence>
<evidence type="ECO:0000256" key="2">
    <source>
        <dbReference type="PROSITE-ProRule" id="PRU00317"/>
    </source>
</evidence>